<dbReference type="SUPFAM" id="SSF48179">
    <property type="entry name" value="6-phosphogluconate dehydrogenase C-terminal domain-like"/>
    <property type="match status" value="1"/>
</dbReference>
<dbReference type="InterPro" id="IPR013328">
    <property type="entry name" value="6PGD_dom2"/>
</dbReference>
<dbReference type="AlphaFoldDB" id="A0A8J3QAQ2"/>
<evidence type="ECO:0000256" key="2">
    <source>
        <dbReference type="ARBA" id="ARBA00022857"/>
    </source>
</evidence>
<comment type="similarity">
    <text evidence="1">Belongs to the ketopantoate reductase family.</text>
</comment>
<feature type="domain" description="Ketopantoate reductase C-terminal" evidence="5">
    <location>
        <begin position="175"/>
        <end position="290"/>
    </location>
</feature>
<sequence length="315" mass="33543">MRFIVYGAGAVGGTLGALLAKAGHPVILIARGEHLRVIQAEGLLLSTPEKQERLALQAVGGPSEIEWQQDDVVLLTMKTQDTEAALRELPPGVPVVCLQNGVANERIALRHFADVYGVCVMFPTTHLIAGVVAQHSSPVPGILNIGRFPSGVDGRAAQIAAALTSAGFVSEPLPDIMRWKYTKLLMNLGNAVQAVCGSVPEIYEPVRAEGERVLHAAGIDFASEEENRGLRADLITGHDAIGQPRSGGSSWQSLARGTGAIESDYLNGEIVLLGRLHGVPVPYNAHAQRMANHFAHSRLPAGSLSAQEWLSKMDL</sequence>
<proteinExistence type="inferred from homology"/>
<name>A0A8J3QAQ2_9ACTN</name>
<dbReference type="SUPFAM" id="SSF51735">
    <property type="entry name" value="NAD(P)-binding Rossmann-fold domains"/>
    <property type="match status" value="1"/>
</dbReference>
<dbReference type="Pfam" id="PF02558">
    <property type="entry name" value="ApbA"/>
    <property type="match status" value="1"/>
</dbReference>
<protein>
    <submittedName>
        <fullName evidence="6">2-dehydropantoate 2-reductase</fullName>
    </submittedName>
</protein>
<dbReference type="EMBL" id="BONY01000026">
    <property type="protein sequence ID" value="GIH06392.1"/>
    <property type="molecule type" value="Genomic_DNA"/>
</dbReference>
<dbReference type="GO" id="GO:0005737">
    <property type="term" value="C:cytoplasm"/>
    <property type="evidence" value="ECO:0007669"/>
    <property type="project" value="TreeGrafter"/>
</dbReference>
<dbReference type="Proteomes" id="UP000612899">
    <property type="component" value="Unassembled WGS sequence"/>
</dbReference>
<dbReference type="GO" id="GO:0050661">
    <property type="term" value="F:NADP binding"/>
    <property type="evidence" value="ECO:0007669"/>
    <property type="project" value="TreeGrafter"/>
</dbReference>
<dbReference type="InterPro" id="IPR008927">
    <property type="entry name" value="6-PGluconate_DH-like_C_sf"/>
</dbReference>
<dbReference type="RefSeq" id="WP_203910200.1">
    <property type="nucleotide sequence ID" value="NZ_BONY01000026.1"/>
</dbReference>
<dbReference type="Gene3D" id="3.40.50.720">
    <property type="entry name" value="NAD(P)-binding Rossmann-like Domain"/>
    <property type="match status" value="1"/>
</dbReference>
<gene>
    <name evidence="6" type="ORF">Rhe02_44590</name>
</gene>
<dbReference type="InterPro" id="IPR013752">
    <property type="entry name" value="KPA_reductase"/>
</dbReference>
<keyword evidence="7" id="KW-1185">Reference proteome</keyword>
<comment type="caution">
    <text evidence="6">The sequence shown here is derived from an EMBL/GenBank/DDBJ whole genome shotgun (WGS) entry which is preliminary data.</text>
</comment>
<dbReference type="GO" id="GO:0008677">
    <property type="term" value="F:2-dehydropantoate 2-reductase activity"/>
    <property type="evidence" value="ECO:0007669"/>
    <property type="project" value="TreeGrafter"/>
</dbReference>
<evidence type="ECO:0000313" key="6">
    <source>
        <dbReference type="EMBL" id="GIH06392.1"/>
    </source>
</evidence>
<dbReference type="InterPro" id="IPR013332">
    <property type="entry name" value="KPR_N"/>
</dbReference>
<dbReference type="Pfam" id="PF08546">
    <property type="entry name" value="ApbA_C"/>
    <property type="match status" value="1"/>
</dbReference>
<keyword evidence="3" id="KW-0560">Oxidoreductase</keyword>
<evidence type="ECO:0000259" key="5">
    <source>
        <dbReference type="Pfam" id="PF08546"/>
    </source>
</evidence>
<reference evidence="6" key="1">
    <citation type="submission" date="2021-01" db="EMBL/GenBank/DDBJ databases">
        <title>Whole genome shotgun sequence of Rhizocola hellebori NBRC 109834.</title>
        <authorList>
            <person name="Komaki H."/>
            <person name="Tamura T."/>
        </authorList>
    </citation>
    <scope>NUCLEOTIDE SEQUENCE</scope>
    <source>
        <strain evidence="6">NBRC 109834</strain>
    </source>
</reference>
<organism evidence="6 7">
    <name type="scientific">Rhizocola hellebori</name>
    <dbReference type="NCBI Taxonomy" id="1392758"/>
    <lineage>
        <taxon>Bacteria</taxon>
        <taxon>Bacillati</taxon>
        <taxon>Actinomycetota</taxon>
        <taxon>Actinomycetes</taxon>
        <taxon>Micromonosporales</taxon>
        <taxon>Micromonosporaceae</taxon>
        <taxon>Rhizocola</taxon>
    </lineage>
</organism>
<feature type="domain" description="Ketopantoate reductase N-terminal" evidence="4">
    <location>
        <begin position="4"/>
        <end position="148"/>
    </location>
</feature>
<dbReference type="InterPro" id="IPR050838">
    <property type="entry name" value="Ketopantoate_reductase"/>
</dbReference>
<dbReference type="PANTHER" id="PTHR43765">
    <property type="entry name" value="2-DEHYDROPANTOATE 2-REDUCTASE-RELATED"/>
    <property type="match status" value="1"/>
</dbReference>
<evidence type="ECO:0000256" key="1">
    <source>
        <dbReference type="ARBA" id="ARBA00007870"/>
    </source>
</evidence>
<dbReference type="Gene3D" id="1.10.1040.10">
    <property type="entry name" value="N-(1-d-carboxylethyl)-l-norvaline Dehydrogenase, domain 2"/>
    <property type="match status" value="1"/>
</dbReference>
<dbReference type="InterPro" id="IPR036291">
    <property type="entry name" value="NAD(P)-bd_dom_sf"/>
</dbReference>
<dbReference type="PANTHER" id="PTHR43765:SF2">
    <property type="entry name" value="2-DEHYDROPANTOATE 2-REDUCTASE"/>
    <property type="match status" value="1"/>
</dbReference>
<keyword evidence="2" id="KW-0521">NADP</keyword>
<accession>A0A8J3QAQ2</accession>
<evidence type="ECO:0000313" key="7">
    <source>
        <dbReference type="Proteomes" id="UP000612899"/>
    </source>
</evidence>
<evidence type="ECO:0000256" key="3">
    <source>
        <dbReference type="ARBA" id="ARBA00023002"/>
    </source>
</evidence>
<evidence type="ECO:0000259" key="4">
    <source>
        <dbReference type="Pfam" id="PF02558"/>
    </source>
</evidence>